<organism evidence="1">
    <name type="scientific">Tolypothrix bouteillei VB521301</name>
    <dbReference type="NCBI Taxonomy" id="1479485"/>
    <lineage>
        <taxon>Bacteria</taxon>
        <taxon>Bacillati</taxon>
        <taxon>Cyanobacteriota</taxon>
        <taxon>Cyanophyceae</taxon>
        <taxon>Nostocales</taxon>
        <taxon>Tolypothrichaceae</taxon>
        <taxon>Tolypothrix</taxon>
    </lineage>
</organism>
<protein>
    <submittedName>
        <fullName evidence="1">Uncharacterized protein</fullName>
    </submittedName>
</protein>
<sequence length="88" mass="9477">MRELTLAQPCGFAGLDYLYRGGRIHPRKNPCEGCGAKPNINNTLTALPQAKIKGLHGDFSGSFSTPLLPQIISGDDWGFVVSTLFVSI</sequence>
<comment type="caution">
    <text evidence="1">The sequence shown here is derived from an EMBL/GenBank/DDBJ whole genome shotgun (WGS) entry which is preliminary data.</text>
</comment>
<accession>A0A0C1NBG7</accession>
<reference evidence="1" key="1">
    <citation type="journal article" date="2015" name="Genome Announc.">
        <title>Draft Genome Sequence of Tolypothrix boutellei Strain VB521301.</title>
        <authorList>
            <person name="Chandrababunaidu M.M."/>
            <person name="Singh D."/>
            <person name="Sen D."/>
            <person name="Bhan S."/>
            <person name="Das S."/>
            <person name="Gupta A."/>
            <person name="Adhikary S.P."/>
            <person name="Tripathy S."/>
        </authorList>
    </citation>
    <scope>NUCLEOTIDE SEQUENCE</scope>
    <source>
        <strain evidence="1">VB521301</strain>
    </source>
</reference>
<dbReference type="AlphaFoldDB" id="A0A0C1NBG7"/>
<dbReference type="EMBL" id="JHEG02000052">
    <property type="protein sequence ID" value="KIE09971.1"/>
    <property type="molecule type" value="Genomic_DNA"/>
</dbReference>
<proteinExistence type="predicted"/>
<evidence type="ECO:0000313" key="1">
    <source>
        <dbReference type="EMBL" id="KIE09971.1"/>
    </source>
</evidence>
<gene>
    <name evidence="1" type="ORF">DA73_0224155</name>
</gene>
<name>A0A0C1NBG7_9CYAN</name>